<proteinExistence type="predicted"/>
<accession>A0AAD4QSJ6</accession>
<dbReference type="EMBL" id="JAKKPZ010000315">
    <property type="protein sequence ID" value="KAI1696648.1"/>
    <property type="molecule type" value="Genomic_DNA"/>
</dbReference>
<protein>
    <submittedName>
        <fullName evidence="1">Uncharacterized protein</fullName>
    </submittedName>
</protein>
<organism evidence="1 2">
    <name type="scientific">Ditylenchus destructor</name>
    <dbReference type="NCBI Taxonomy" id="166010"/>
    <lineage>
        <taxon>Eukaryota</taxon>
        <taxon>Metazoa</taxon>
        <taxon>Ecdysozoa</taxon>
        <taxon>Nematoda</taxon>
        <taxon>Chromadorea</taxon>
        <taxon>Rhabditida</taxon>
        <taxon>Tylenchina</taxon>
        <taxon>Tylenchomorpha</taxon>
        <taxon>Sphaerularioidea</taxon>
        <taxon>Anguinidae</taxon>
        <taxon>Anguininae</taxon>
        <taxon>Ditylenchus</taxon>
    </lineage>
</organism>
<evidence type="ECO:0000313" key="1">
    <source>
        <dbReference type="EMBL" id="KAI1696648.1"/>
    </source>
</evidence>
<dbReference type="Proteomes" id="UP001201812">
    <property type="component" value="Unassembled WGS sequence"/>
</dbReference>
<keyword evidence="2" id="KW-1185">Reference proteome</keyword>
<sequence>MSALAKISTPASVNSKFGRRAFGLDLHLPGETAFWMLFRKHLEGTTREQLRIYPEAHGGESLGLLNLNEKVVENLEEVRSLPESSTRELWPRAGGSVTYVTTRALSPPIWPLLPAGGGSAPAALSSHRIGATFAYFDGRSGVN</sequence>
<evidence type="ECO:0000313" key="2">
    <source>
        <dbReference type="Proteomes" id="UP001201812"/>
    </source>
</evidence>
<name>A0AAD4QSJ6_9BILA</name>
<reference evidence="1" key="1">
    <citation type="submission" date="2022-01" db="EMBL/GenBank/DDBJ databases">
        <title>Genome Sequence Resource for Two Populations of Ditylenchus destructor, the Migratory Endoparasitic Phytonematode.</title>
        <authorList>
            <person name="Zhang H."/>
            <person name="Lin R."/>
            <person name="Xie B."/>
        </authorList>
    </citation>
    <scope>NUCLEOTIDE SEQUENCE</scope>
    <source>
        <strain evidence="1">BazhouSP</strain>
    </source>
</reference>
<gene>
    <name evidence="1" type="ORF">DdX_18936</name>
</gene>
<comment type="caution">
    <text evidence="1">The sequence shown here is derived from an EMBL/GenBank/DDBJ whole genome shotgun (WGS) entry which is preliminary data.</text>
</comment>
<dbReference type="AlphaFoldDB" id="A0AAD4QSJ6"/>